<feature type="compositionally biased region" description="Low complexity" evidence="3">
    <location>
        <begin position="13"/>
        <end position="30"/>
    </location>
</feature>
<feature type="region of interest" description="Disordered" evidence="3">
    <location>
        <begin position="104"/>
        <end position="131"/>
    </location>
</feature>
<dbReference type="Proteomes" id="UP001501509">
    <property type="component" value="Unassembled WGS sequence"/>
</dbReference>
<sequence length="441" mass="45265">MSTDINEAPSGIPGATDAGPGATDAGPGAAETSPGAAHSGPAATDTTPGDTATTPGVPEARPDVPAPDRRKAHGRGRRKVLAGTGVLVLLVAAGVAAAVMEPFDDGDTQSASSSDGTSLAAVREGPLSTQVTQSGTLSYAASGDGTPYAVVNQAKGIYTWVPSEGKEIDCGRTLYRVDEKPVVLICGATPAYRALSQGDEGREVRYLNENLVRLGYAEKSELDPGSDYYGSETAEAVIELQDQLGVDQTGRLGLGDAVFLPGPLRVTKAMAKAGTRAAPGAQVAQTTSARRQVTVELDPGQQSQVKVGDRAQITLPDNRTTPGRVSRIGTVAKSGDDKKDSSGSTLPVYITLNRPKDAGKLDEAPVQVQITTDGVRKALTVPVTALMGRAGGGYVVEVADPADGQRRRLVPVTLGMFDNDNGLVQVSGDLSAGDRVVVPAS</sequence>
<evidence type="ECO:0000256" key="2">
    <source>
        <dbReference type="ARBA" id="ARBA00023054"/>
    </source>
</evidence>
<comment type="subcellular location">
    <subcellularLocation>
        <location evidence="1">Cell envelope</location>
    </subcellularLocation>
</comment>
<keyword evidence="4" id="KW-0812">Transmembrane</keyword>
<gene>
    <name evidence="6" type="ORF">GCM10010411_44590</name>
</gene>
<evidence type="ECO:0000256" key="3">
    <source>
        <dbReference type="SAM" id="MobiDB-lite"/>
    </source>
</evidence>
<feature type="transmembrane region" description="Helical" evidence="4">
    <location>
        <begin position="80"/>
        <end position="100"/>
    </location>
</feature>
<accession>A0ABN3PW95</accession>
<proteinExistence type="predicted"/>
<keyword evidence="4" id="KW-0472">Membrane</keyword>
<evidence type="ECO:0000256" key="4">
    <source>
        <dbReference type="SAM" id="Phobius"/>
    </source>
</evidence>
<dbReference type="InterPro" id="IPR050465">
    <property type="entry name" value="UPF0194_transport"/>
</dbReference>
<evidence type="ECO:0000259" key="5">
    <source>
        <dbReference type="Pfam" id="PF01471"/>
    </source>
</evidence>
<organism evidence="6 7">
    <name type="scientific">Actinomadura fulvescens</name>
    <dbReference type="NCBI Taxonomy" id="46160"/>
    <lineage>
        <taxon>Bacteria</taxon>
        <taxon>Bacillati</taxon>
        <taxon>Actinomycetota</taxon>
        <taxon>Actinomycetes</taxon>
        <taxon>Streptosporangiales</taxon>
        <taxon>Thermomonosporaceae</taxon>
        <taxon>Actinomadura</taxon>
    </lineage>
</organism>
<evidence type="ECO:0000256" key="1">
    <source>
        <dbReference type="ARBA" id="ARBA00004196"/>
    </source>
</evidence>
<comment type="caution">
    <text evidence="6">The sequence shown here is derived from an EMBL/GenBank/DDBJ whole genome shotgun (WGS) entry which is preliminary data.</text>
</comment>
<feature type="compositionally biased region" description="Low complexity" evidence="3">
    <location>
        <begin position="40"/>
        <end position="56"/>
    </location>
</feature>
<dbReference type="Gene3D" id="2.40.420.20">
    <property type="match status" value="1"/>
</dbReference>
<dbReference type="InterPro" id="IPR036366">
    <property type="entry name" value="PGBDSf"/>
</dbReference>
<dbReference type="EMBL" id="BAAATD010000005">
    <property type="protein sequence ID" value="GAA2605495.1"/>
    <property type="molecule type" value="Genomic_DNA"/>
</dbReference>
<name>A0ABN3PW95_9ACTN</name>
<dbReference type="Gene3D" id="1.10.101.10">
    <property type="entry name" value="PGBD-like superfamily/PGBD"/>
    <property type="match status" value="1"/>
</dbReference>
<reference evidence="6 7" key="1">
    <citation type="journal article" date="2019" name="Int. J. Syst. Evol. Microbiol.">
        <title>The Global Catalogue of Microorganisms (GCM) 10K type strain sequencing project: providing services to taxonomists for standard genome sequencing and annotation.</title>
        <authorList>
            <consortium name="The Broad Institute Genomics Platform"/>
            <consortium name="The Broad Institute Genome Sequencing Center for Infectious Disease"/>
            <person name="Wu L."/>
            <person name="Ma J."/>
        </authorList>
    </citation>
    <scope>NUCLEOTIDE SEQUENCE [LARGE SCALE GENOMIC DNA]</scope>
    <source>
        <strain evidence="6 7">JCM 6833</strain>
    </source>
</reference>
<feature type="region of interest" description="Disordered" evidence="3">
    <location>
        <begin position="316"/>
        <end position="344"/>
    </location>
</feature>
<evidence type="ECO:0000313" key="6">
    <source>
        <dbReference type="EMBL" id="GAA2605495.1"/>
    </source>
</evidence>
<dbReference type="SUPFAM" id="SSF47090">
    <property type="entry name" value="PGBD-like"/>
    <property type="match status" value="1"/>
</dbReference>
<dbReference type="RefSeq" id="WP_344543678.1">
    <property type="nucleotide sequence ID" value="NZ_BAAATD010000005.1"/>
</dbReference>
<feature type="compositionally biased region" description="Basic and acidic residues" evidence="3">
    <location>
        <begin position="60"/>
        <end position="69"/>
    </location>
</feature>
<feature type="compositionally biased region" description="Polar residues" evidence="3">
    <location>
        <begin position="108"/>
        <end position="117"/>
    </location>
</feature>
<evidence type="ECO:0000313" key="7">
    <source>
        <dbReference type="Proteomes" id="UP001501509"/>
    </source>
</evidence>
<keyword evidence="4" id="KW-1133">Transmembrane helix</keyword>
<keyword evidence="2" id="KW-0175">Coiled coil</keyword>
<keyword evidence="7" id="KW-1185">Reference proteome</keyword>
<feature type="region of interest" description="Disordered" evidence="3">
    <location>
        <begin position="1"/>
        <end position="77"/>
    </location>
</feature>
<dbReference type="Pfam" id="PF01471">
    <property type="entry name" value="PG_binding_1"/>
    <property type="match status" value="1"/>
</dbReference>
<dbReference type="InterPro" id="IPR002477">
    <property type="entry name" value="Peptidoglycan-bd-like"/>
</dbReference>
<dbReference type="PANTHER" id="PTHR32347">
    <property type="entry name" value="EFFLUX SYSTEM COMPONENT YKNX-RELATED"/>
    <property type="match status" value="1"/>
</dbReference>
<protein>
    <recommendedName>
        <fullName evidence="5">Peptidoglycan binding-like domain-containing protein</fullName>
    </recommendedName>
</protein>
<dbReference type="InterPro" id="IPR036365">
    <property type="entry name" value="PGBD-like_sf"/>
</dbReference>
<feature type="domain" description="Peptidoglycan binding-like" evidence="5">
    <location>
        <begin position="201"/>
        <end position="253"/>
    </location>
</feature>